<evidence type="ECO:0000313" key="1">
    <source>
        <dbReference type="EMBL" id="CAI2200365.1"/>
    </source>
</evidence>
<feature type="non-terminal residue" evidence="1">
    <location>
        <position position="48"/>
    </location>
</feature>
<gene>
    <name evidence="1" type="ORF">FWILDA_LOCUS19532</name>
</gene>
<comment type="caution">
    <text evidence="1">The sequence shown here is derived from an EMBL/GenBank/DDBJ whole genome shotgun (WGS) entry which is preliminary data.</text>
</comment>
<dbReference type="Proteomes" id="UP001153678">
    <property type="component" value="Unassembled WGS sequence"/>
</dbReference>
<sequence>YHLGYLGMWLFGISEMISKVIDRLGEWDLHDIRFNMKRETEKTFNFRE</sequence>
<dbReference type="EMBL" id="CAMKVN010024162">
    <property type="protein sequence ID" value="CAI2200365.1"/>
    <property type="molecule type" value="Genomic_DNA"/>
</dbReference>
<accession>A0A9W4TD02</accession>
<proteinExistence type="predicted"/>
<protein>
    <submittedName>
        <fullName evidence="1">14759_t:CDS:1</fullName>
    </submittedName>
</protein>
<reference evidence="1" key="1">
    <citation type="submission" date="2022-08" db="EMBL/GenBank/DDBJ databases">
        <authorList>
            <person name="Kallberg Y."/>
            <person name="Tangrot J."/>
            <person name="Rosling A."/>
        </authorList>
    </citation>
    <scope>NUCLEOTIDE SEQUENCE</scope>
    <source>
        <strain evidence="1">Wild A</strain>
    </source>
</reference>
<name>A0A9W4TD02_9GLOM</name>
<organism evidence="1 2">
    <name type="scientific">Funneliformis geosporum</name>
    <dbReference type="NCBI Taxonomy" id="1117311"/>
    <lineage>
        <taxon>Eukaryota</taxon>
        <taxon>Fungi</taxon>
        <taxon>Fungi incertae sedis</taxon>
        <taxon>Mucoromycota</taxon>
        <taxon>Glomeromycotina</taxon>
        <taxon>Glomeromycetes</taxon>
        <taxon>Glomerales</taxon>
        <taxon>Glomeraceae</taxon>
        <taxon>Funneliformis</taxon>
    </lineage>
</organism>
<dbReference type="AlphaFoldDB" id="A0A9W4TD02"/>
<keyword evidence="2" id="KW-1185">Reference proteome</keyword>
<evidence type="ECO:0000313" key="2">
    <source>
        <dbReference type="Proteomes" id="UP001153678"/>
    </source>
</evidence>